<dbReference type="AlphaFoldDB" id="A0A919U9G9"/>
<dbReference type="GO" id="GO:0071949">
    <property type="term" value="F:FAD binding"/>
    <property type="evidence" value="ECO:0007669"/>
    <property type="project" value="InterPro"/>
</dbReference>
<dbReference type="SUPFAM" id="SSF56176">
    <property type="entry name" value="FAD-binding/transporter-associated domain-like"/>
    <property type="match status" value="1"/>
</dbReference>
<feature type="domain" description="FAD-binding PCMH-type" evidence="6">
    <location>
        <begin position="43"/>
        <end position="213"/>
    </location>
</feature>
<dbReference type="RefSeq" id="WP_203849258.1">
    <property type="nucleotide sequence ID" value="NZ_BAAAVW010000018.1"/>
</dbReference>
<evidence type="ECO:0000259" key="6">
    <source>
        <dbReference type="PROSITE" id="PS51387"/>
    </source>
</evidence>
<dbReference type="Pfam" id="PF08031">
    <property type="entry name" value="BBE"/>
    <property type="match status" value="1"/>
</dbReference>
<proteinExistence type="inferred from homology"/>
<accession>A0A919U9G9</accession>
<dbReference type="GO" id="GO:0016491">
    <property type="term" value="F:oxidoreductase activity"/>
    <property type="evidence" value="ECO:0007669"/>
    <property type="project" value="UniProtKB-KW"/>
</dbReference>
<dbReference type="Gene3D" id="3.40.462.20">
    <property type="match status" value="1"/>
</dbReference>
<dbReference type="InterPro" id="IPR036318">
    <property type="entry name" value="FAD-bd_PCMH-like_sf"/>
</dbReference>
<keyword evidence="3" id="KW-0285">Flavoprotein</keyword>
<evidence type="ECO:0000256" key="4">
    <source>
        <dbReference type="ARBA" id="ARBA00022827"/>
    </source>
</evidence>
<evidence type="ECO:0000256" key="1">
    <source>
        <dbReference type="ARBA" id="ARBA00001974"/>
    </source>
</evidence>
<evidence type="ECO:0000256" key="3">
    <source>
        <dbReference type="ARBA" id="ARBA00022630"/>
    </source>
</evidence>
<evidence type="ECO:0000256" key="2">
    <source>
        <dbReference type="ARBA" id="ARBA00005466"/>
    </source>
</evidence>
<dbReference type="InterPro" id="IPR006094">
    <property type="entry name" value="Oxid_FAD_bind_N"/>
</dbReference>
<dbReference type="Proteomes" id="UP000660611">
    <property type="component" value="Unassembled WGS sequence"/>
</dbReference>
<keyword evidence="5" id="KW-0560">Oxidoreductase</keyword>
<keyword evidence="4" id="KW-0274">FAD</keyword>
<dbReference type="Pfam" id="PF01565">
    <property type="entry name" value="FAD_binding_4"/>
    <property type="match status" value="1"/>
</dbReference>
<dbReference type="EMBL" id="BONQ01000083">
    <property type="protein sequence ID" value="GIG47544.1"/>
    <property type="molecule type" value="Genomic_DNA"/>
</dbReference>
<dbReference type="InterPro" id="IPR012951">
    <property type="entry name" value="BBE"/>
</dbReference>
<gene>
    <name evidence="7" type="ORF">Dsi01nite_055850</name>
</gene>
<dbReference type="PROSITE" id="PS00862">
    <property type="entry name" value="OX2_COVAL_FAD"/>
    <property type="match status" value="1"/>
</dbReference>
<dbReference type="Gene3D" id="3.30.43.10">
    <property type="entry name" value="Uridine Diphospho-n-acetylenolpyruvylglucosamine Reductase, domain 2"/>
    <property type="match status" value="1"/>
</dbReference>
<dbReference type="InterPro" id="IPR016167">
    <property type="entry name" value="FAD-bd_PCMH_sub1"/>
</dbReference>
<comment type="cofactor">
    <cofactor evidence="1">
        <name>FAD</name>
        <dbReference type="ChEBI" id="CHEBI:57692"/>
    </cofactor>
</comment>
<organism evidence="7 8">
    <name type="scientific">Dactylosporangium siamense</name>
    <dbReference type="NCBI Taxonomy" id="685454"/>
    <lineage>
        <taxon>Bacteria</taxon>
        <taxon>Bacillati</taxon>
        <taxon>Actinomycetota</taxon>
        <taxon>Actinomycetes</taxon>
        <taxon>Micromonosporales</taxon>
        <taxon>Micromonosporaceae</taxon>
        <taxon>Dactylosporangium</taxon>
    </lineage>
</organism>
<dbReference type="InterPro" id="IPR016169">
    <property type="entry name" value="FAD-bd_PCMH_sub2"/>
</dbReference>
<comment type="caution">
    <text evidence="7">The sequence shown here is derived from an EMBL/GenBank/DDBJ whole genome shotgun (WGS) entry which is preliminary data.</text>
</comment>
<dbReference type="InterPro" id="IPR006093">
    <property type="entry name" value="Oxy_OxRdtase_FAD_BS"/>
</dbReference>
<evidence type="ECO:0000313" key="8">
    <source>
        <dbReference type="Proteomes" id="UP000660611"/>
    </source>
</evidence>
<protein>
    <submittedName>
        <fullName evidence="7">6-hydroxy-D-nicotine oxidase</fullName>
    </submittedName>
</protein>
<dbReference type="InterPro" id="IPR050416">
    <property type="entry name" value="FAD-linked_Oxidoreductase"/>
</dbReference>
<evidence type="ECO:0000256" key="5">
    <source>
        <dbReference type="ARBA" id="ARBA00023002"/>
    </source>
</evidence>
<evidence type="ECO:0000313" key="7">
    <source>
        <dbReference type="EMBL" id="GIG47544.1"/>
    </source>
</evidence>
<keyword evidence="8" id="KW-1185">Reference proteome</keyword>
<dbReference type="InterPro" id="IPR016166">
    <property type="entry name" value="FAD-bd_PCMH"/>
</dbReference>
<reference evidence="7" key="1">
    <citation type="submission" date="2021-01" db="EMBL/GenBank/DDBJ databases">
        <title>Whole genome shotgun sequence of Dactylosporangium siamense NBRC 106093.</title>
        <authorList>
            <person name="Komaki H."/>
            <person name="Tamura T."/>
        </authorList>
    </citation>
    <scope>NUCLEOTIDE SEQUENCE</scope>
    <source>
        <strain evidence="7">NBRC 106093</strain>
    </source>
</reference>
<dbReference type="Gene3D" id="3.30.465.10">
    <property type="match status" value="1"/>
</dbReference>
<dbReference type="PANTHER" id="PTHR42973">
    <property type="entry name" value="BINDING OXIDOREDUCTASE, PUTATIVE (AFU_ORTHOLOGUE AFUA_1G17690)-RELATED"/>
    <property type="match status" value="1"/>
</dbReference>
<dbReference type="PANTHER" id="PTHR42973:SF39">
    <property type="entry name" value="FAD-BINDING PCMH-TYPE DOMAIN-CONTAINING PROTEIN"/>
    <property type="match status" value="1"/>
</dbReference>
<comment type="similarity">
    <text evidence="2">Belongs to the oxygen-dependent FAD-linked oxidoreductase family.</text>
</comment>
<dbReference type="PROSITE" id="PS51387">
    <property type="entry name" value="FAD_PCMH"/>
    <property type="match status" value="1"/>
</dbReference>
<sequence length="454" mass="46916">MTAISAADIDTAVRALRPRLGERLLLPDDGGFDGARKVWNAAVTRRPALIARCRDTAEVAAAVLAARDAGLPLSVRAGGHDWAGRALRDGGLVIDLTGMRDATADPAGRTVTVQGGATTDDLLAATAPHGLVTATGVVRSVGVAGLTTAGGYGPLIGRFGLALDNLLGADVVLADGSTVTAGPDGDPELWWALRGGGGNFGVVTDLRFRLHDLPTVLAGMLLFPFAEAGAVLAGYAEIVAGAPDELTVMTGFLPGPDGPMTFLCPFWSGADLAAGERAIAKLRALGHPFVDQVGVMPYVAALGMFDANIVEGNHYLLRSRWLPSVSPVAADALIAAAAEISSPFSTLIVNRFHGAAARVDPAATAFANRVPHQVVEVIAVYPPTDAADRHRAWADSVVAGLDPVSLPGAYPNLLGPDDDARARDSFAGNLDRLLAAKRRYDPDNAFSAIPALVD</sequence>
<name>A0A919U9G9_9ACTN</name>